<accession>A0AAN7C905</accession>
<sequence length="802" mass="86258">MSTIAPSTNSSCLSGAFPVPLAEGFLCNPGFYCPNNTDAHPPEYCAPTTDCLLTRLQTVNNICPTPQGVYEPFVCPPGSFCAPGGQQLAPCPPGHFCPLGTAKPYACGATSICPAGSAREFVMDGFIFILVVDILLLGLFLEPVLRRAARGWARLLSAVSGKKLGSRDVEVGSERGDDGGGSGVSDAERSLRRFVASVGKCVGSGETGLAFGWEGLSLVLPTGKTILAAQSGFVGKGRMWAIMGGSGAGKSSFVNVLMGKTAHTTGTIYVNGEASQISRFKKLIGYVPQDDVLMAECTVRENIMHAASVRLPRAWTAAQRREHVDTLIACLGLAHVQHNLVGDALASAISGGQRKRVSIGLELAAAPMALFLDEPTSGLDASASLAIMGLLKQLSNLGVTVMCIIHQPRPEVLDFLDGLTLLHKGHQIYHGDMSGLMGHFSEMGFELSGKSNVADAVLDIISGHGIVPGTSAMPASALDSLLVSRWRPQALKIAADLSDREKHPAGHDLEALARSAASRGAPRLRQVYLCFIRSIKQQWIRKTSFLIEISVGAVAGLLIGLSLYQLKGMHFQGAYHAPFTILSSALNYTLVPQIGLLCSLAIGLAAAAPGVKTFGEEKQIYWREASSGHSRLAYYVGKVVATFPRLAISAMHFTTFYCVLATPWMPFWSMYLSNLLYFYCIYGLASIMSMLVRREDGPLMAMIVSLIIGVFGGYGPPLYLVKQWHLEWLWRLCPGIWLTEAYFDQHLAIMSHLYDLDLAASWTGYVRGRFAMDIGILLVIGTVYRVIAFGGLVFLNQAGRKR</sequence>
<dbReference type="AlphaFoldDB" id="A0AAN7C905"/>
<dbReference type="EMBL" id="MU860128">
    <property type="protein sequence ID" value="KAK4237658.1"/>
    <property type="molecule type" value="Genomic_DNA"/>
</dbReference>
<dbReference type="InterPro" id="IPR003593">
    <property type="entry name" value="AAA+_ATPase"/>
</dbReference>
<proteinExistence type="predicted"/>
<feature type="transmembrane region" description="Helical" evidence="8">
    <location>
        <begin position="545"/>
        <end position="566"/>
    </location>
</feature>
<keyword evidence="3 8" id="KW-0812">Transmembrane</keyword>
<comment type="caution">
    <text evidence="10">The sequence shown here is derived from an EMBL/GenBank/DDBJ whole genome shotgun (WGS) entry which is preliminary data.</text>
</comment>
<dbReference type="PANTHER" id="PTHR48041">
    <property type="entry name" value="ABC TRANSPORTER G FAMILY MEMBER 28"/>
    <property type="match status" value="1"/>
</dbReference>
<feature type="domain" description="ABC transporter" evidence="9">
    <location>
        <begin position="211"/>
        <end position="449"/>
    </location>
</feature>
<dbReference type="SMART" id="SM00382">
    <property type="entry name" value="AAA"/>
    <property type="match status" value="1"/>
</dbReference>
<feature type="transmembrane region" description="Helical" evidence="8">
    <location>
        <begin position="121"/>
        <end position="141"/>
    </location>
</feature>
<dbReference type="InterPro" id="IPR017871">
    <property type="entry name" value="ABC_transporter-like_CS"/>
</dbReference>
<comment type="subcellular location">
    <subcellularLocation>
        <location evidence="1">Membrane</location>
        <topology evidence="1">Multi-pass membrane protein</topology>
    </subcellularLocation>
</comment>
<dbReference type="InterPro" id="IPR050352">
    <property type="entry name" value="ABCG_transporters"/>
</dbReference>
<feature type="transmembrane region" description="Helical" evidence="8">
    <location>
        <begin position="774"/>
        <end position="795"/>
    </location>
</feature>
<reference evidence="10" key="1">
    <citation type="journal article" date="2023" name="Mol. Phylogenet. Evol.">
        <title>Genome-scale phylogeny and comparative genomics of the fungal order Sordariales.</title>
        <authorList>
            <person name="Hensen N."/>
            <person name="Bonometti L."/>
            <person name="Westerberg I."/>
            <person name="Brannstrom I.O."/>
            <person name="Guillou S."/>
            <person name="Cros-Aarteil S."/>
            <person name="Calhoun S."/>
            <person name="Haridas S."/>
            <person name="Kuo A."/>
            <person name="Mondo S."/>
            <person name="Pangilinan J."/>
            <person name="Riley R."/>
            <person name="LaButti K."/>
            <person name="Andreopoulos B."/>
            <person name="Lipzen A."/>
            <person name="Chen C."/>
            <person name="Yan M."/>
            <person name="Daum C."/>
            <person name="Ng V."/>
            <person name="Clum A."/>
            <person name="Steindorff A."/>
            <person name="Ohm R.A."/>
            <person name="Martin F."/>
            <person name="Silar P."/>
            <person name="Natvig D.O."/>
            <person name="Lalanne C."/>
            <person name="Gautier V."/>
            <person name="Ament-Velasquez S.L."/>
            <person name="Kruys A."/>
            <person name="Hutchinson M.I."/>
            <person name="Powell A.J."/>
            <person name="Barry K."/>
            <person name="Miller A.N."/>
            <person name="Grigoriev I.V."/>
            <person name="Debuchy R."/>
            <person name="Gladieux P."/>
            <person name="Hiltunen Thoren M."/>
            <person name="Johannesson H."/>
        </authorList>
    </citation>
    <scope>NUCLEOTIDE SEQUENCE</scope>
    <source>
        <strain evidence="10">CBS 532.94</strain>
    </source>
</reference>
<evidence type="ECO:0000256" key="6">
    <source>
        <dbReference type="ARBA" id="ARBA00022989"/>
    </source>
</evidence>
<evidence type="ECO:0000256" key="8">
    <source>
        <dbReference type="SAM" id="Phobius"/>
    </source>
</evidence>
<dbReference type="InterPro" id="IPR027417">
    <property type="entry name" value="P-loop_NTPase"/>
</dbReference>
<dbReference type="PROSITE" id="PS50893">
    <property type="entry name" value="ABC_TRANSPORTER_2"/>
    <property type="match status" value="1"/>
</dbReference>
<keyword evidence="5" id="KW-0067">ATP-binding</keyword>
<evidence type="ECO:0000256" key="5">
    <source>
        <dbReference type="ARBA" id="ARBA00022840"/>
    </source>
</evidence>
<evidence type="ECO:0000256" key="3">
    <source>
        <dbReference type="ARBA" id="ARBA00022692"/>
    </source>
</evidence>
<dbReference type="GO" id="GO:0005524">
    <property type="term" value="F:ATP binding"/>
    <property type="evidence" value="ECO:0007669"/>
    <property type="project" value="UniProtKB-KW"/>
</dbReference>
<protein>
    <recommendedName>
        <fullName evidence="9">ABC transporter domain-containing protein</fullName>
    </recommendedName>
</protein>
<keyword evidence="2" id="KW-0813">Transport</keyword>
<dbReference type="GO" id="GO:0016020">
    <property type="term" value="C:membrane"/>
    <property type="evidence" value="ECO:0007669"/>
    <property type="project" value="UniProtKB-SubCell"/>
</dbReference>
<dbReference type="GO" id="GO:0016887">
    <property type="term" value="F:ATP hydrolysis activity"/>
    <property type="evidence" value="ECO:0007669"/>
    <property type="project" value="InterPro"/>
</dbReference>
<reference evidence="10" key="2">
    <citation type="submission" date="2023-05" db="EMBL/GenBank/DDBJ databases">
        <authorList>
            <consortium name="Lawrence Berkeley National Laboratory"/>
            <person name="Steindorff A."/>
            <person name="Hensen N."/>
            <person name="Bonometti L."/>
            <person name="Westerberg I."/>
            <person name="Brannstrom I.O."/>
            <person name="Guillou S."/>
            <person name="Cros-Aarteil S."/>
            <person name="Calhoun S."/>
            <person name="Haridas S."/>
            <person name="Kuo A."/>
            <person name="Mondo S."/>
            <person name="Pangilinan J."/>
            <person name="Riley R."/>
            <person name="Labutti K."/>
            <person name="Andreopoulos B."/>
            <person name="Lipzen A."/>
            <person name="Chen C."/>
            <person name="Yanf M."/>
            <person name="Daum C."/>
            <person name="Ng V."/>
            <person name="Clum A."/>
            <person name="Ohm R."/>
            <person name="Martin F."/>
            <person name="Silar P."/>
            <person name="Natvig D."/>
            <person name="Lalanne C."/>
            <person name="Gautier V."/>
            <person name="Ament-Velasquez S.L."/>
            <person name="Kruys A."/>
            <person name="Hutchinson M.I."/>
            <person name="Powell A.J."/>
            <person name="Barry K."/>
            <person name="Miller A.N."/>
            <person name="Grigoriev I.V."/>
            <person name="Debuchy R."/>
            <person name="Gladieux P."/>
            <person name="Thoren M.H."/>
            <person name="Johannesson H."/>
        </authorList>
    </citation>
    <scope>NUCLEOTIDE SEQUENCE</scope>
    <source>
        <strain evidence="10">CBS 532.94</strain>
    </source>
</reference>
<evidence type="ECO:0000313" key="11">
    <source>
        <dbReference type="Proteomes" id="UP001303760"/>
    </source>
</evidence>
<dbReference type="Pfam" id="PF00005">
    <property type="entry name" value="ABC_tran"/>
    <property type="match status" value="1"/>
</dbReference>
<feature type="transmembrane region" description="Helical" evidence="8">
    <location>
        <begin position="632"/>
        <end position="651"/>
    </location>
</feature>
<gene>
    <name evidence="10" type="ORF">C8A03DRAFT_15822</name>
</gene>
<dbReference type="SUPFAM" id="SSF52540">
    <property type="entry name" value="P-loop containing nucleoside triphosphate hydrolases"/>
    <property type="match status" value="1"/>
</dbReference>
<feature type="transmembrane region" description="Helical" evidence="8">
    <location>
        <begin position="699"/>
        <end position="720"/>
    </location>
</feature>
<dbReference type="PROSITE" id="PS00211">
    <property type="entry name" value="ABC_TRANSPORTER_1"/>
    <property type="match status" value="1"/>
</dbReference>
<dbReference type="Pfam" id="PF01061">
    <property type="entry name" value="ABC2_membrane"/>
    <property type="match status" value="1"/>
</dbReference>
<keyword evidence="7 8" id="KW-0472">Membrane</keyword>
<keyword evidence="4" id="KW-0547">Nucleotide-binding</keyword>
<dbReference type="Gene3D" id="3.40.50.300">
    <property type="entry name" value="P-loop containing nucleotide triphosphate hydrolases"/>
    <property type="match status" value="1"/>
</dbReference>
<evidence type="ECO:0000313" key="10">
    <source>
        <dbReference type="EMBL" id="KAK4237658.1"/>
    </source>
</evidence>
<dbReference type="PANTHER" id="PTHR48041:SF91">
    <property type="entry name" value="ABC TRANSPORTER G FAMILY MEMBER 28"/>
    <property type="match status" value="1"/>
</dbReference>
<dbReference type="GO" id="GO:0140359">
    <property type="term" value="F:ABC-type transporter activity"/>
    <property type="evidence" value="ECO:0007669"/>
    <property type="project" value="InterPro"/>
</dbReference>
<dbReference type="InterPro" id="IPR013525">
    <property type="entry name" value="ABC2_TM"/>
</dbReference>
<keyword evidence="6 8" id="KW-1133">Transmembrane helix</keyword>
<name>A0AAN7C905_9PEZI</name>
<evidence type="ECO:0000256" key="4">
    <source>
        <dbReference type="ARBA" id="ARBA00022741"/>
    </source>
</evidence>
<evidence type="ECO:0000256" key="2">
    <source>
        <dbReference type="ARBA" id="ARBA00022448"/>
    </source>
</evidence>
<dbReference type="Proteomes" id="UP001303760">
    <property type="component" value="Unassembled WGS sequence"/>
</dbReference>
<feature type="transmembrane region" description="Helical" evidence="8">
    <location>
        <begin position="671"/>
        <end position="692"/>
    </location>
</feature>
<evidence type="ECO:0000259" key="9">
    <source>
        <dbReference type="PROSITE" id="PS50893"/>
    </source>
</evidence>
<feature type="transmembrane region" description="Helical" evidence="8">
    <location>
        <begin position="586"/>
        <end position="611"/>
    </location>
</feature>
<organism evidence="10 11">
    <name type="scientific">Achaetomium macrosporum</name>
    <dbReference type="NCBI Taxonomy" id="79813"/>
    <lineage>
        <taxon>Eukaryota</taxon>
        <taxon>Fungi</taxon>
        <taxon>Dikarya</taxon>
        <taxon>Ascomycota</taxon>
        <taxon>Pezizomycotina</taxon>
        <taxon>Sordariomycetes</taxon>
        <taxon>Sordariomycetidae</taxon>
        <taxon>Sordariales</taxon>
        <taxon>Chaetomiaceae</taxon>
        <taxon>Achaetomium</taxon>
    </lineage>
</organism>
<dbReference type="InterPro" id="IPR003439">
    <property type="entry name" value="ABC_transporter-like_ATP-bd"/>
</dbReference>
<evidence type="ECO:0000256" key="1">
    <source>
        <dbReference type="ARBA" id="ARBA00004141"/>
    </source>
</evidence>
<keyword evidence="11" id="KW-1185">Reference proteome</keyword>
<evidence type="ECO:0000256" key="7">
    <source>
        <dbReference type="ARBA" id="ARBA00023136"/>
    </source>
</evidence>